<evidence type="ECO:0000256" key="2">
    <source>
        <dbReference type="ARBA" id="ARBA00022630"/>
    </source>
</evidence>
<dbReference type="AlphaFoldDB" id="A0A197KCX3"/>
<dbReference type="GO" id="GO:0004497">
    <property type="term" value="F:monooxygenase activity"/>
    <property type="evidence" value="ECO:0007669"/>
    <property type="project" value="InterPro"/>
</dbReference>
<dbReference type="PRINTS" id="PR00420">
    <property type="entry name" value="RNGMNOXGNASE"/>
</dbReference>
<keyword evidence="3" id="KW-0274">FAD</keyword>
<dbReference type="PANTHER" id="PTHR47356">
    <property type="entry name" value="FAD-DEPENDENT MONOOXYGENASE ASQG-RELATED"/>
    <property type="match status" value="1"/>
</dbReference>
<reference evidence="6 7" key="1">
    <citation type="submission" date="2016-05" db="EMBL/GenBank/DDBJ databases">
        <title>Genome sequencing reveals origins of a unique bacterial endosymbiosis in the earliest lineages of terrestrial Fungi.</title>
        <authorList>
            <consortium name="DOE Joint Genome Institute"/>
            <person name="Uehling J."/>
            <person name="Gryganskyi A."/>
            <person name="Hameed K."/>
            <person name="Tschaplinski T."/>
            <person name="Misztal P."/>
            <person name="Wu S."/>
            <person name="Desiro A."/>
            <person name="Vande Pol N."/>
            <person name="Du Z.-Y."/>
            <person name="Zienkiewicz A."/>
            <person name="Zienkiewicz K."/>
            <person name="Morin E."/>
            <person name="Tisserant E."/>
            <person name="Splivallo R."/>
            <person name="Hainaut M."/>
            <person name="Henrissat B."/>
            <person name="Ohm R."/>
            <person name="Kuo A."/>
            <person name="Yan J."/>
            <person name="Lipzen A."/>
            <person name="Nolan M."/>
            <person name="Labutti K."/>
            <person name="Barry K."/>
            <person name="Goldstein A."/>
            <person name="Labbe J."/>
            <person name="Schadt C."/>
            <person name="Tuskan G."/>
            <person name="Grigoriev I."/>
            <person name="Martin F."/>
            <person name="Vilgalys R."/>
            <person name="Bonito G."/>
        </authorList>
    </citation>
    <scope>NUCLEOTIDE SEQUENCE [LARGE SCALE GENOMIC DNA]</scope>
    <source>
        <strain evidence="6 7">AG-77</strain>
    </source>
</reference>
<dbReference type="Proteomes" id="UP000078512">
    <property type="component" value="Unassembled WGS sequence"/>
</dbReference>
<keyword evidence="2" id="KW-0285">Flavoprotein</keyword>
<evidence type="ECO:0000256" key="3">
    <source>
        <dbReference type="ARBA" id="ARBA00022827"/>
    </source>
</evidence>
<dbReference type="InterPro" id="IPR036188">
    <property type="entry name" value="FAD/NAD-bd_sf"/>
</dbReference>
<dbReference type="InterPro" id="IPR002938">
    <property type="entry name" value="FAD-bd"/>
</dbReference>
<dbReference type="InterPro" id="IPR050562">
    <property type="entry name" value="FAD_mOase_fung"/>
</dbReference>
<evidence type="ECO:0000313" key="6">
    <source>
        <dbReference type="EMBL" id="OAQ35557.1"/>
    </source>
</evidence>
<proteinExistence type="inferred from homology"/>
<dbReference type="OrthoDB" id="655030at2759"/>
<evidence type="ECO:0000256" key="4">
    <source>
        <dbReference type="ARBA" id="ARBA00023002"/>
    </source>
</evidence>
<evidence type="ECO:0000313" key="7">
    <source>
        <dbReference type="Proteomes" id="UP000078512"/>
    </source>
</evidence>
<organism evidence="6 7">
    <name type="scientific">Linnemannia elongata AG-77</name>
    <dbReference type="NCBI Taxonomy" id="1314771"/>
    <lineage>
        <taxon>Eukaryota</taxon>
        <taxon>Fungi</taxon>
        <taxon>Fungi incertae sedis</taxon>
        <taxon>Mucoromycota</taxon>
        <taxon>Mortierellomycotina</taxon>
        <taxon>Mortierellomycetes</taxon>
        <taxon>Mortierellales</taxon>
        <taxon>Mortierellaceae</taxon>
        <taxon>Linnemannia</taxon>
    </lineage>
</organism>
<evidence type="ECO:0000259" key="5">
    <source>
        <dbReference type="Pfam" id="PF01494"/>
    </source>
</evidence>
<protein>
    <submittedName>
        <fullName evidence="6">FAD/NAD(P)-binding domain-containing protein</fullName>
    </submittedName>
</protein>
<accession>A0A197KCX3</accession>
<keyword evidence="4" id="KW-0560">Oxidoreductase</keyword>
<dbReference type="Gene3D" id="3.50.50.60">
    <property type="entry name" value="FAD/NAD(P)-binding domain"/>
    <property type="match status" value="1"/>
</dbReference>
<name>A0A197KCX3_9FUNG</name>
<evidence type="ECO:0000256" key="1">
    <source>
        <dbReference type="ARBA" id="ARBA00007992"/>
    </source>
</evidence>
<sequence>MPIILHGPDPSVYDTSNRKPHVVIIGAGLAGLTLAALLHKADIPFDIFEKSPETRNVGSAVYLAPNVGPLFTQLGIMDDYLAKSKRCSTIRLFNEHREQDFALDFSLTHELSGFEGRLLPRKVLYEIILGQVPDERIHRGKRMSWMTQGENGVHVKFTDGTECEGDILVGADGAYSAVRKCLYERLKKDNNLPAADAKDLPFSCVCVAGYTDTLDVEKFSFLKDEESSVTNTRSFDKPYSWNVFAVKDNKMCWSSTLYLDEETAKYHNNFRTTDWGEGGAEGMCNDVRNFPISGGDGTLTLGDLIDKTPKDQIAKVMLEEKVFDTWHHCRTVLIGDACHKLHPAGGQGATTAFQDAVALANWINALPTTQVKDLENAFKSYRDERHPAALAAEAHAKNMCKFYGKANDRSASVTRFIFKNMPYWLWTVIMRKHIGCRPQASFLPPVPNTGTIPPVDLPSYRETLKVVKAREAAEAEKIAQIKVIPATAGGDAVAV</sequence>
<dbReference type="SUPFAM" id="SSF51905">
    <property type="entry name" value="FAD/NAD(P)-binding domain"/>
    <property type="match status" value="1"/>
</dbReference>
<dbReference type="Pfam" id="PF01494">
    <property type="entry name" value="FAD_binding_3"/>
    <property type="match status" value="2"/>
</dbReference>
<gene>
    <name evidence="6" type="ORF">K457DRAFT_151551</name>
</gene>
<dbReference type="GO" id="GO:0071949">
    <property type="term" value="F:FAD binding"/>
    <property type="evidence" value="ECO:0007669"/>
    <property type="project" value="InterPro"/>
</dbReference>
<keyword evidence="7" id="KW-1185">Reference proteome</keyword>
<comment type="similarity">
    <text evidence="1">Belongs to the paxM FAD-dependent monooxygenase family.</text>
</comment>
<feature type="domain" description="FAD-binding" evidence="5">
    <location>
        <begin position="21"/>
        <end position="213"/>
    </location>
</feature>
<feature type="domain" description="FAD-binding" evidence="5">
    <location>
        <begin position="310"/>
        <end position="393"/>
    </location>
</feature>
<dbReference type="EMBL" id="KV442014">
    <property type="protein sequence ID" value="OAQ35557.1"/>
    <property type="molecule type" value="Genomic_DNA"/>
</dbReference>
<dbReference type="PANTHER" id="PTHR47356:SF2">
    <property type="entry name" value="FAD-BINDING DOMAIN-CONTAINING PROTEIN-RELATED"/>
    <property type="match status" value="1"/>
</dbReference>